<comment type="similarity">
    <text evidence="1 6">Belongs to the NMT family.</text>
</comment>
<dbReference type="SUPFAM" id="SSF55729">
    <property type="entry name" value="Acyl-CoA N-acyltransferases (Nat)"/>
    <property type="match status" value="2"/>
</dbReference>
<evidence type="ECO:0000256" key="1">
    <source>
        <dbReference type="ARBA" id="ARBA00009469"/>
    </source>
</evidence>
<feature type="compositionally biased region" description="Polar residues" evidence="7">
    <location>
        <begin position="1"/>
        <end position="10"/>
    </location>
</feature>
<dbReference type="PANTHER" id="PTHR11377:SF5">
    <property type="entry name" value="GLYCYLPEPTIDE N-TETRADECANOYLTRANSFERASE"/>
    <property type="match status" value="1"/>
</dbReference>
<dbReference type="InterPro" id="IPR022676">
    <property type="entry name" value="NMT_N"/>
</dbReference>
<comment type="catalytic activity">
    <reaction evidence="5">
        <text>N-terminal glycyl-[protein] + tetradecanoyl-CoA = N-tetradecanoylglycyl-[protein] + CoA + H(+)</text>
        <dbReference type="Rhea" id="RHEA:15521"/>
        <dbReference type="Rhea" id="RHEA-COMP:12666"/>
        <dbReference type="Rhea" id="RHEA-COMP:12667"/>
        <dbReference type="ChEBI" id="CHEBI:15378"/>
        <dbReference type="ChEBI" id="CHEBI:57287"/>
        <dbReference type="ChEBI" id="CHEBI:57385"/>
        <dbReference type="ChEBI" id="CHEBI:64723"/>
        <dbReference type="ChEBI" id="CHEBI:133050"/>
        <dbReference type="EC" id="2.3.1.97"/>
    </reaction>
</comment>
<dbReference type="PIRSF" id="PIRSF015892">
    <property type="entry name" value="N-myristl_transf"/>
    <property type="match status" value="1"/>
</dbReference>
<dbReference type="Pfam" id="PF02799">
    <property type="entry name" value="NMT_C"/>
    <property type="match status" value="1"/>
</dbReference>
<dbReference type="EMBL" id="JAWZYT010002457">
    <property type="protein sequence ID" value="KAK4304258.1"/>
    <property type="molecule type" value="Genomic_DNA"/>
</dbReference>
<dbReference type="Proteomes" id="UP001292094">
    <property type="component" value="Unassembled WGS sequence"/>
</dbReference>
<evidence type="ECO:0000256" key="7">
    <source>
        <dbReference type="SAM" id="MobiDB-lite"/>
    </source>
</evidence>
<keyword evidence="11" id="KW-1185">Reference proteome</keyword>
<comment type="caution">
    <text evidence="10">The sequence shown here is derived from an EMBL/GenBank/DDBJ whole genome shotgun (WGS) entry which is preliminary data.</text>
</comment>
<keyword evidence="4 5" id="KW-0012">Acyltransferase</keyword>
<dbReference type="PROSITE" id="PS00976">
    <property type="entry name" value="NMT_2"/>
    <property type="match status" value="1"/>
</dbReference>
<dbReference type="GO" id="GO:0005737">
    <property type="term" value="C:cytoplasm"/>
    <property type="evidence" value="ECO:0007669"/>
    <property type="project" value="TreeGrafter"/>
</dbReference>
<dbReference type="FunFam" id="3.40.630.170:FF:000001">
    <property type="entry name" value="Glycylpeptide N-tetradecanoyltransferase"/>
    <property type="match status" value="1"/>
</dbReference>
<feature type="compositionally biased region" description="Basic and acidic residues" evidence="7">
    <location>
        <begin position="35"/>
        <end position="47"/>
    </location>
</feature>
<dbReference type="PANTHER" id="PTHR11377">
    <property type="entry name" value="N-MYRISTOYL TRANSFERASE"/>
    <property type="match status" value="1"/>
</dbReference>
<feature type="domain" description="Glycylpeptide N-tetradecanoyltransferase C-terminal" evidence="9">
    <location>
        <begin position="315"/>
        <end position="496"/>
    </location>
</feature>
<evidence type="ECO:0000259" key="9">
    <source>
        <dbReference type="Pfam" id="PF02799"/>
    </source>
</evidence>
<keyword evidence="3 5" id="KW-0808">Transferase</keyword>
<dbReference type="AlphaFoldDB" id="A0AAE1P9C8"/>
<evidence type="ECO:0000256" key="3">
    <source>
        <dbReference type="ARBA" id="ARBA00022679"/>
    </source>
</evidence>
<accession>A0AAE1P9C8</accession>
<sequence>MAAVDNSQGPVGTGGDNGVTDTHTNKRKNKKKMNKVKDKDKDEKEGNDGPVMNGEAEPGTSGITVKTVSPTTNSETKGNKKTMKHKEDKDREEEEEKSGILMPQMNQYMKKLTLHSEKEFLFWDTQPVPKINEHIGEDVNEAIHKDVKVEDIKKDPYHLPEGFRWVTLDLLDPDVLLNLYNLLNENYVEDDDNMFRFDYSQEFLRWALMPPGWQANWHVGVQVCKSNKLVGFISAVPAKIRIYEHQQQMVEINFLCVHKKLRSKRMAPVLIKEITRRVNLTGIFQAVYTAGVLKPSPVASCRYWHRSLNPRKLIEVKFSHLGKNMTMQRTLKLYRLPTETTTSGFRRLVRQDVDRCHKLLAKYLRKFDLAPVFSKEEFMHWFLPQDKIIDSYVVENNGKITDFVSYYTLPSTVMHHPTYKSLKAAYSFYNVSSGTPWKVLMKDALITAKNADYDVFNALDLMENSDFLEELKFGQGDGNLQYYLYNWRCPRMQPEKVGLVLQ</sequence>
<feature type="compositionally biased region" description="Basic residues" evidence="7">
    <location>
        <begin position="25"/>
        <end position="34"/>
    </location>
</feature>
<evidence type="ECO:0000313" key="11">
    <source>
        <dbReference type="Proteomes" id="UP001292094"/>
    </source>
</evidence>
<dbReference type="InterPro" id="IPR022677">
    <property type="entry name" value="NMT_C"/>
</dbReference>
<dbReference type="PROSITE" id="PS00975">
    <property type="entry name" value="NMT_1"/>
    <property type="match status" value="1"/>
</dbReference>
<organism evidence="10 11">
    <name type="scientific">Petrolisthes manimaculis</name>
    <dbReference type="NCBI Taxonomy" id="1843537"/>
    <lineage>
        <taxon>Eukaryota</taxon>
        <taxon>Metazoa</taxon>
        <taxon>Ecdysozoa</taxon>
        <taxon>Arthropoda</taxon>
        <taxon>Crustacea</taxon>
        <taxon>Multicrustacea</taxon>
        <taxon>Malacostraca</taxon>
        <taxon>Eumalacostraca</taxon>
        <taxon>Eucarida</taxon>
        <taxon>Decapoda</taxon>
        <taxon>Pleocyemata</taxon>
        <taxon>Anomura</taxon>
        <taxon>Galatheoidea</taxon>
        <taxon>Porcellanidae</taxon>
        <taxon>Petrolisthes</taxon>
    </lineage>
</organism>
<evidence type="ECO:0000256" key="4">
    <source>
        <dbReference type="ARBA" id="ARBA00023315"/>
    </source>
</evidence>
<dbReference type="InterPro" id="IPR000903">
    <property type="entry name" value="NMT"/>
</dbReference>
<dbReference type="InterPro" id="IPR016181">
    <property type="entry name" value="Acyl_CoA_acyltransferase"/>
</dbReference>
<dbReference type="InterPro" id="IPR022678">
    <property type="entry name" value="NMT_CS"/>
</dbReference>
<evidence type="ECO:0000256" key="2">
    <source>
        <dbReference type="ARBA" id="ARBA00012923"/>
    </source>
</evidence>
<reference evidence="10" key="1">
    <citation type="submission" date="2023-11" db="EMBL/GenBank/DDBJ databases">
        <title>Genome assemblies of two species of porcelain crab, Petrolisthes cinctipes and Petrolisthes manimaculis (Anomura: Porcellanidae).</title>
        <authorList>
            <person name="Angst P."/>
        </authorList>
    </citation>
    <scope>NUCLEOTIDE SEQUENCE</scope>
    <source>
        <strain evidence="10">PB745_02</strain>
        <tissue evidence="10">Gill</tissue>
    </source>
</reference>
<dbReference type="Pfam" id="PF01233">
    <property type="entry name" value="NMT"/>
    <property type="match status" value="1"/>
</dbReference>
<dbReference type="GO" id="GO:0004379">
    <property type="term" value="F:glycylpeptide N-tetradecanoyltransferase activity"/>
    <property type="evidence" value="ECO:0007669"/>
    <property type="project" value="UniProtKB-EC"/>
</dbReference>
<dbReference type="Gene3D" id="3.40.630.170">
    <property type="match status" value="1"/>
</dbReference>
<feature type="compositionally biased region" description="Polar residues" evidence="7">
    <location>
        <begin position="61"/>
        <end position="76"/>
    </location>
</feature>
<gene>
    <name evidence="10" type="ORF">Pmani_023776</name>
</gene>
<evidence type="ECO:0000259" key="8">
    <source>
        <dbReference type="Pfam" id="PF01233"/>
    </source>
</evidence>
<evidence type="ECO:0000313" key="10">
    <source>
        <dbReference type="EMBL" id="KAK4304258.1"/>
    </source>
</evidence>
<evidence type="ECO:0000256" key="5">
    <source>
        <dbReference type="RuleBase" id="RU000586"/>
    </source>
</evidence>
<feature type="domain" description="Glycylpeptide N-tetradecanoyltransferase N-terminal" evidence="8">
    <location>
        <begin position="143"/>
        <end position="301"/>
    </location>
</feature>
<evidence type="ECO:0000256" key="6">
    <source>
        <dbReference type="RuleBase" id="RU004178"/>
    </source>
</evidence>
<name>A0AAE1P9C8_9EUCA</name>
<protein>
    <recommendedName>
        <fullName evidence="2 5">Glycylpeptide N-tetradecanoyltransferase</fullName>
        <ecNumber evidence="2 5">2.3.1.97</ecNumber>
    </recommendedName>
</protein>
<feature type="region of interest" description="Disordered" evidence="7">
    <location>
        <begin position="1"/>
        <end position="97"/>
    </location>
</feature>
<comment type="function">
    <text evidence="5">Adds a myristoyl group to the N-terminal glycine residue of certain cellular proteins.</text>
</comment>
<proteinExistence type="inferred from homology"/>
<dbReference type="EC" id="2.3.1.97" evidence="2 5"/>